<comment type="caution">
    <text evidence="3">The sequence shown here is derived from an EMBL/GenBank/DDBJ whole genome shotgun (WGS) entry which is preliminary data.</text>
</comment>
<dbReference type="OrthoDB" id="9016361at2"/>
<dbReference type="Pfam" id="PF08906">
    <property type="entry name" value="T6SS_Tdi1_C"/>
    <property type="match status" value="1"/>
</dbReference>
<name>A0A371YK25_9GAMM</name>
<protein>
    <submittedName>
        <fullName evidence="3">DUF1851 domain-containing protein</fullName>
    </submittedName>
</protein>
<accession>A0A371YK25</accession>
<dbReference type="InterPro" id="IPR014983">
    <property type="entry name" value="GAD-rel"/>
</dbReference>
<evidence type="ECO:0000313" key="4">
    <source>
        <dbReference type="Proteomes" id="UP000240957"/>
    </source>
</evidence>
<reference evidence="3 4" key="1">
    <citation type="submission" date="2018-08" db="EMBL/GenBank/DDBJ databases">
        <title>The draft genome of Acinetobacter sichuanensis strain WCHAc060041.</title>
        <authorList>
            <person name="Qin J."/>
            <person name="Feng Y."/>
            <person name="Zong Z."/>
        </authorList>
    </citation>
    <scope>NUCLEOTIDE SEQUENCE [LARGE SCALE GENOMIC DNA]</scope>
    <source>
        <strain evidence="3 4">WCHAc060041</strain>
    </source>
</reference>
<dbReference type="Proteomes" id="UP000240957">
    <property type="component" value="Unassembled WGS sequence"/>
</dbReference>
<proteinExistence type="predicted"/>
<feature type="domain" description="T6SS immunity protein Tdi1 C-terminal" evidence="2">
    <location>
        <begin position="130"/>
        <end position="201"/>
    </location>
</feature>
<feature type="domain" description="GAD-related" evidence="1">
    <location>
        <begin position="8"/>
        <end position="108"/>
    </location>
</feature>
<dbReference type="InterPro" id="IPR015002">
    <property type="entry name" value="T6SS_Tdi1_C"/>
</dbReference>
<organism evidence="3 4">
    <name type="scientific">Acinetobacter sichuanensis</name>
    <dbReference type="NCBI Taxonomy" id="2136183"/>
    <lineage>
        <taxon>Bacteria</taxon>
        <taxon>Pseudomonadati</taxon>
        <taxon>Pseudomonadota</taxon>
        <taxon>Gammaproteobacteria</taxon>
        <taxon>Moraxellales</taxon>
        <taxon>Moraxellaceae</taxon>
        <taxon>Acinetobacter</taxon>
    </lineage>
</organism>
<dbReference type="Pfam" id="PF08887">
    <property type="entry name" value="GAD-like"/>
    <property type="match status" value="1"/>
</dbReference>
<evidence type="ECO:0000313" key="3">
    <source>
        <dbReference type="EMBL" id="RFC81812.1"/>
    </source>
</evidence>
<dbReference type="AlphaFoldDB" id="A0A371YK25"/>
<dbReference type="EMBL" id="PYIX02000055">
    <property type="protein sequence ID" value="RFC81812.1"/>
    <property type="molecule type" value="Genomic_DNA"/>
</dbReference>
<gene>
    <name evidence="3" type="ORF">C9E89_019895</name>
</gene>
<evidence type="ECO:0000259" key="1">
    <source>
        <dbReference type="Pfam" id="PF08887"/>
    </source>
</evidence>
<evidence type="ECO:0000259" key="2">
    <source>
        <dbReference type="Pfam" id="PF08906"/>
    </source>
</evidence>
<sequence length="211" mass="24716">MSEDFSYFFHEMGFGPAFDCMPVSDEIFEKYKNKLPNQLLHYWRKYGFCGWGEGLFWTVNPADYDDLLHQFLAQTDLLDQDELFVIARTAFGDLYVWAKNSGRFCTISPMLNLVFPRILEQTNFDPDFDLDIFFSSKEKEGCDLKDEKNKFLFDRAKQKLGRLRAFEMYGFVPAIALGGLMELDNLQKVPIQMHLNMLAELNETVIYQPDF</sequence>